<evidence type="ECO:0000313" key="3">
    <source>
        <dbReference type="Proteomes" id="UP000325286"/>
    </source>
</evidence>
<keyword evidence="3" id="KW-1185">Reference proteome</keyword>
<accession>A0A5B9QU98</accession>
<evidence type="ECO:0000256" key="1">
    <source>
        <dbReference type="SAM" id="SignalP"/>
    </source>
</evidence>
<reference evidence="2 3" key="1">
    <citation type="submission" date="2019-08" db="EMBL/GenBank/DDBJ databases">
        <title>Deep-cultivation of Planctomycetes and their phenomic and genomic characterization uncovers novel biology.</title>
        <authorList>
            <person name="Wiegand S."/>
            <person name="Jogler M."/>
            <person name="Boedeker C."/>
            <person name="Pinto D."/>
            <person name="Vollmers J."/>
            <person name="Rivas-Marin E."/>
            <person name="Kohn T."/>
            <person name="Peeters S.H."/>
            <person name="Heuer A."/>
            <person name="Rast P."/>
            <person name="Oberbeckmann S."/>
            <person name="Bunk B."/>
            <person name="Jeske O."/>
            <person name="Meyerdierks A."/>
            <person name="Storesund J.E."/>
            <person name="Kallscheuer N."/>
            <person name="Luecker S."/>
            <person name="Lage O.M."/>
            <person name="Pohl T."/>
            <person name="Merkel B.J."/>
            <person name="Hornburger P."/>
            <person name="Mueller R.-W."/>
            <person name="Bruemmer F."/>
            <person name="Labrenz M."/>
            <person name="Spormann A.M."/>
            <person name="Op den Camp H."/>
            <person name="Overmann J."/>
            <person name="Amann R."/>
            <person name="Jetten M.S.M."/>
            <person name="Mascher T."/>
            <person name="Medema M.H."/>
            <person name="Devos D.P."/>
            <person name="Kaster A.-K."/>
            <person name="Ovreas L."/>
            <person name="Rohde M."/>
            <person name="Galperin M.Y."/>
            <person name="Jogler C."/>
        </authorList>
    </citation>
    <scope>NUCLEOTIDE SEQUENCE [LARGE SCALE GENOMIC DNA]</scope>
    <source>
        <strain evidence="2 3">UC8</strain>
    </source>
</reference>
<dbReference type="AlphaFoldDB" id="A0A5B9QU98"/>
<evidence type="ECO:0008006" key="4">
    <source>
        <dbReference type="Google" id="ProtNLM"/>
    </source>
</evidence>
<gene>
    <name evidence="2" type="ORF">UC8_30030</name>
</gene>
<dbReference type="KEGG" id="rul:UC8_30030"/>
<organism evidence="2 3">
    <name type="scientific">Roseimaritima ulvae</name>
    <dbReference type="NCBI Taxonomy" id="980254"/>
    <lineage>
        <taxon>Bacteria</taxon>
        <taxon>Pseudomonadati</taxon>
        <taxon>Planctomycetota</taxon>
        <taxon>Planctomycetia</taxon>
        <taxon>Pirellulales</taxon>
        <taxon>Pirellulaceae</taxon>
        <taxon>Roseimaritima</taxon>
    </lineage>
</organism>
<feature type="signal peptide" evidence="1">
    <location>
        <begin position="1"/>
        <end position="23"/>
    </location>
</feature>
<dbReference type="EMBL" id="CP042914">
    <property type="protein sequence ID" value="QEG40985.1"/>
    <property type="molecule type" value="Genomic_DNA"/>
</dbReference>
<evidence type="ECO:0000313" key="2">
    <source>
        <dbReference type="EMBL" id="QEG40985.1"/>
    </source>
</evidence>
<dbReference type="RefSeq" id="WP_162275921.1">
    <property type="nucleotide sequence ID" value="NZ_CP042914.1"/>
</dbReference>
<sequence precursor="true">MRTIVWFWRAAFVSLLVTTPATAAEPDWPRVFGVERQPLLAAAQRVVTALEMAGRPLNAEQQASFDAIRNEPDDAGAVQAVQDLLDPLCLAAVHINAESRVKLAPGDAPRQLVENGWTTFLIKVHNEAEITPPLSCASPQAAPQFIRSTSSPEPKTRITPEAVKDRWLGIAEHHRQPLSEKLSGLAVEYRVLQLYSRDRGKREATLAFDIGQGTQDLGFRNELALLFDCQPAQSVMIDIRDDSSDQLTAALEIRDDQGRVYPNPARRLAPDFFFHDQIYRRSGETVSLPVGNYNVRVTRGPEYLPQQLRLKVAAGGQNRLRVDMQRWIDPTLRQWYSGDHHVHAAGCAHYENPTEGVAPDAMMRHILGEDLKVGCVLSWGPCWYTQKKYFEGNVSDLSRQGSLMRYDVEVSGFPSSHAGHLCLLRLTEDDYPGTERIEQWPSWTLPVLRWGKQQGGVVGYSHSGWGLSLPDYLPNGGRAEPVRRGQQFTSPRGGRAADRLPDYAMPLFDGIGANEYIVAVTHDACDFISAVDTPAIWELNIWYHTLNCGFKTRISGETDFPCIYGERVGLGRIYVQLDEDQPLEFDRWVQGLKAGRSYCGDGKSHVLQFSAAAIDDDASDQAAATVQLGCPGNQGHISQLDLAGKTKVRVRADVAALLKAKPDAESEAIRKRRLDAKPYWHIERCRVGDSRQVTVELVSGGQVIATQDIEADGSTQTLEWDVDVDASTWLAVRILPSVHTNPIFVVVDDQPIRTDANSARWCRKAVDVCWESKHQQIAEAEREQAAAAYDHARRVYDQILADFAD</sequence>
<protein>
    <recommendedName>
        <fullName evidence="4">Secreted protein</fullName>
    </recommendedName>
</protein>
<name>A0A5B9QU98_9BACT</name>
<dbReference type="NCBIfam" id="NF038032">
    <property type="entry name" value="CehA_McbA_metalo"/>
    <property type="match status" value="1"/>
</dbReference>
<dbReference type="Proteomes" id="UP000325286">
    <property type="component" value="Chromosome"/>
</dbReference>
<keyword evidence="1" id="KW-0732">Signal</keyword>
<proteinExistence type="predicted"/>
<feature type="chain" id="PRO_5023034339" description="Secreted protein" evidence="1">
    <location>
        <begin position="24"/>
        <end position="805"/>
    </location>
</feature>